<keyword evidence="6" id="KW-0378">Hydrolase</keyword>
<keyword evidence="12" id="KW-1185">Reference proteome</keyword>
<dbReference type="PANTHER" id="PTHR33693:SF9">
    <property type="entry name" value="TYPE-4 URACIL-DNA GLYCOSYLASE"/>
    <property type="match status" value="1"/>
</dbReference>
<dbReference type="SMART" id="SM00987">
    <property type="entry name" value="UreE_C"/>
    <property type="match status" value="1"/>
</dbReference>
<evidence type="ECO:0000256" key="6">
    <source>
        <dbReference type="ARBA" id="ARBA00022801"/>
    </source>
</evidence>
<keyword evidence="9" id="KW-0234">DNA repair</keyword>
<keyword evidence="4" id="KW-0479">Metal-binding</keyword>
<comment type="similarity">
    <text evidence="1">Belongs to the uracil-DNA glycosylase (UDG) superfamily. Type 4 (UDGa) family.</text>
</comment>
<keyword evidence="7" id="KW-0408">Iron</keyword>
<feature type="domain" description="Uracil-DNA glycosylase-like" evidence="10">
    <location>
        <begin position="53"/>
        <end position="222"/>
    </location>
</feature>
<evidence type="ECO:0000256" key="1">
    <source>
        <dbReference type="ARBA" id="ARBA00006521"/>
    </source>
</evidence>
<reference evidence="11 12" key="1">
    <citation type="submission" date="2016-01" db="EMBL/GenBank/DDBJ databases">
        <title>Streptomyces amritsarensis strain MTCC 11845 genome sequencing and assembly.</title>
        <authorList>
            <person name="Sharma D."/>
            <person name="Nair G.R."/>
            <person name="Kaur G."/>
            <person name="Manhas R.K."/>
            <person name="Mayilraj S."/>
        </authorList>
    </citation>
    <scope>NUCLEOTIDE SEQUENCE [LARGE SCALE GENOMIC DNA]</scope>
    <source>
        <strain evidence="11 12">MTCC 11845</strain>
    </source>
</reference>
<proteinExistence type="inferred from homology"/>
<accession>A0ABX3FYF2</accession>
<evidence type="ECO:0000313" key="12">
    <source>
        <dbReference type="Proteomes" id="UP000187151"/>
    </source>
</evidence>
<keyword evidence="5" id="KW-0227">DNA damage</keyword>
<evidence type="ECO:0000256" key="4">
    <source>
        <dbReference type="ARBA" id="ARBA00022723"/>
    </source>
</evidence>
<name>A0ABX3FYF2_9ACTN</name>
<dbReference type="EMBL" id="MQUR01000057">
    <property type="protein sequence ID" value="OLZ62566.1"/>
    <property type="molecule type" value="Genomic_DNA"/>
</dbReference>
<evidence type="ECO:0000259" key="10">
    <source>
        <dbReference type="SMART" id="SM00986"/>
    </source>
</evidence>
<dbReference type="SMART" id="SM00986">
    <property type="entry name" value="UDG"/>
    <property type="match status" value="1"/>
</dbReference>
<evidence type="ECO:0000256" key="3">
    <source>
        <dbReference type="ARBA" id="ARBA00022485"/>
    </source>
</evidence>
<evidence type="ECO:0000256" key="7">
    <source>
        <dbReference type="ARBA" id="ARBA00023004"/>
    </source>
</evidence>
<dbReference type="InterPro" id="IPR005122">
    <property type="entry name" value="Uracil-DNA_glycosylase-like"/>
</dbReference>
<sequence length="229" mass="24152">MAKAVPDAPGDDAGQHYDATPYLPARGGLPALRRAASACRGCPLFRDATQTVFGRGPARARLMLVGEQPGDREDVQGEPFVGPAGQLLRRALDEAGLDGEEAYLTNVVKHFKFTPAPRGKRRIHQAPSLREMTACRPWLARELRLVAPEVLVVLGATAGKALLGPSFRVGEQRGVLLPMPALDGEEPGTAAAGQLLATVHPSAVLRADDREAAFAGLVADLSVAATVLE</sequence>
<dbReference type="InterPro" id="IPR051536">
    <property type="entry name" value="UDG_Type-4/5"/>
</dbReference>
<dbReference type="NCBIfam" id="TIGR03914">
    <property type="entry name" value="UDG_fam_dom"/>
    <property type="match status" value="1"/>
</dbReference>
<dbReference type="PANTHER" id="PTHR33693">
    <property type="entry name" value="TYPE-5 URACIL-DNA GLYCOSYLASE"/>
    <property type="match status" value="1"/>
</dbReference>
<comment type="caution">
    <text evidence="11">The sequence shown here is derived from an EMBL/GenBank/DDBJ whole genome shotgun (WGS) entry which is preliminary data.</text>
</comment>
<keyword evidence="3" id="KW-0004">4Fe-4S</keyword>
<dbReference type="Proteomes" id="UP000187151">
    <property type="component" value="Unassembled WGS sequence"/>
</dbReference>
<evidence type="ECO:0000256" key="5">
    <source>
        <dbReference type="ARBA" id="ARBA00022763"/>
    </source>
</evidence>
<dbReference type="Pfam" id="PF03167">
    <property type="entry name" value="UDG"/>
    <property type="match status" value="1"/>
</dbReference>
<protein>
    <recommendedName>
        <fullName evidence="2">Type-4 uracil-DNA glycosylase</fullName>
    </recommendedName>
</protein>
<organism evidence="11 12">
    <name type="scientific">Streptomyces amritsarensis</name>
    <dbReference type="NCBI Taxonomy" id="681158"/>
    <lineage>
        <taxon>Bacteria</taxon>
        <taxon>Bacillati</taxon>
        <taxon>Actinomycetota</taxon>
        <taxon>Actinomycetes</taxon>
        <taxon>Kitasatosporales</taxon>
        <taxon>Streptomycetaceae</taxon>
        <taxon>Streptomyces</taxon>
    </lineage>
</organism>
<dbReference type="CDD" id="cd10030">
    <property type="entry name" value="UDG-F4_TTUDGA_SPO1dp_like"/>
    <property type="match status" value="1"/>
</dbReference>
<evidence type="ECO:0000256" key="8">
    <source>
        <dbReference type="ARBA" id="ARBA00023014"/>
    </source>
</evidence>
<keyword evidence="8" id="KW-0411">Iron-sulfur</keyword>
<evidence type="ECO:0000256" key="9">
    <source>
        <dbReference type="ARBA" id="ARBA00023204"/>
    </source>
</evidence>
<gene>
    <name evidence="11" type="ORF">AVW11_22605</name>
</gene>
<evidence type="ECO:0000256" key="2">
    <source>
        <dbReference type="ARBA" id="ARBA00019403"/>
    </source>
</evidence>
<dbReference type="SUPFAM" id="SSF52141">
    <property type="entry name" value="Uracil-DNA glycosylase-like"/>
    <property type="match status" value="1"/>
</dbReference>
<dbReference type="Gene3D" id="3.40.470.10">
    <property type="entry name" value="Uracil-DNA glycosylase-like domain"/>
    <property type="match status" value="1"/>
</dbReference>
<evidence type="ECO:0000313" key="11">
    <source>
        <dbReference type="EMBL" id="OLZ62566.1"/>
    </source>
</evidence>
<dbReference type="InterPro" id="IPR036895">
    <property type="entry name" value="Uracil-DNA_glycosylase-like_sf"/>
</dbReference>
<dbReference type="InterPro" id="IPR005273">
    <property type="entry name" value="Ura-DNA_glyco_family4"/>
</dbReference>
<dbReference type="RefSeq" id="WP_076045625.1">
    <property type="nucleotide sequence ID" value="NZ_MQUR01000057.1"/>
</dbReference>